<reference evidence="2 3" key="1">
    <citation type="journal article" date="2019" name="Int. J. Syst. Evol. Microbiol.">
        <title>The Global Catalogue of Microorganisms (GCM) 10K type strain sequencing project: providing services to taxonomists for standard genome sequencing and annotation.</title>
        <authorList>
            <consortium name="The Broad Institute Genomics Platform"/>
            <consortium name="The Broad Institute Genome Sequencing Center for Infectious Disease"/>
            <person name="Wu L."/>
            <person name="Ma J."/>
        </authorList>
    </citation>
    <scope>NUCLEOTIDE SEQUENCE [LARGE SCALE GENOMIC DNA]</scope>
    <source>
        <strain evidence="2 3">JCM 6307</strain>
    </source>
</reference>
<accession>A0ABN3L1J5</accession>
<organism evidence="2 3">
    <name type="scientific">Streptomyces thermolineatus</name>
    <dbReference type="NCBI Taxonomy" id="44033"/>
    <lineage>
        <taxon>Bacteria</taxon>
        <taxon>Bacillati</taxon>
        <taxon>Actinomycetota</taxon>
        <taxon>Actinomycetes</taxon>
        <taxon>Kitasatosporales</taxon>
        <taxon>Streptomycetaceae</taxon>
        <taxon>Streptomyces</taxon>
    </lineage>
</organism>
<dbReference type="InterPro" id="IPR029062">
    <property type="entry name" value="Class_I_gatase-like"/>
</dbReference>
<dbReference type="SUPFAM" id="SSF52317">
    <property type="entry name" value="Class I glutamine amidotransferase-like"/>
    <property type="match status" value="1"/>
</dbReference>
<comment type="caution">
    <text evidence="2">The sequence shown here is derived from an EMBL/GenBank/DDBJ whole genome shotgun (WGS) entry which is preliminary data.</text>
</comment>
<protein>
    <submittedName>
        <fullName evidence="2">Uncharacterized protein</fullName>
    </submittedName>
</protein>
<feature type="region of interest" description="Disordered" evidence="1">
    <location>
        <begin position="37"/>
        <end position="62"/>
    </location>
</feature>
<evidence type="ECO:0000313" key="3">
    <source>
        <dbReference type="Proteomes" id="UP001501358"/>
    </source>
</evidence>
<evidence type="ECO:0000313" key="2">
    <source>
        <dbReference type="EMBL" id="GAA2474349.1"/>
    </source>
</evidence>
<keyword evidence="3" id="KW-1185">Reference proteome</keyword>
<dbReference type="EMBL" id="BAAATA010000003">
    <property type="protein sequence ID" value="GAA2474349.1"/>
    <property type="molecule type" value="Genomic_DNA"/>
</dbReference>
<proteinExistence type="predicted"/>
<name>A0ABN3L1J5_9ACTN</name>
<evidence type="ECO:0000256" key="1">
    <source>
        <dbReference type="SAM" id="MobiDB-lite"/>
    </source>
</evidence>
<sequence length="62" mass="6366">MTQRSVLVVVFDDMQSLDVTGPMEVFTGAGRLGGDPYGIRTASLDGAPSAPPAASPSSRTAR</sequence>
<dbReference type="Gene3D" id="3.40.50.880">
    <property type="match status" value="1"/>
</dbReference>
<gene>
    <name evidence="2" type="ORF">GCM10010406_07940</name>
</gene>
<dbReference type="Proteomes" id="UP001501358">
    <property type="component" value="Unassembled WGS sequence"/>
</dbReference>